<evidence type="ECO:0000313" key="1">
    <source>
        <dbReference type="EMBL" id="ADL50412.1"/>
    </source>
</evidence>
<dbReference type="KEGG" id="ccb:Clocel_0641"/>
<gene>
    <name evidence="1" type="ordered locus">Clocel_0641</name>
</gene>
<name>D9SRP5_CLOC7</name>
<dbReference type="RefSeq" id="WP_010074808.1">
    <property type="nucleotide sequence ID" value="NC_014393.1"/>
</dbReference>
<keyword evidence="2" id="KW-1185">Reference proteome</keyword>
<dbReference type="HOGENOM" id="CLU_1218079_0_0_9"/>
<sequence>MLKSKKNIIARLRRKIVNLPISKFPYYRLYRPTYALTLPEVNRLKGRRIRTTVPNIVGTITATVGEYNPNTNRVELKNIISDRTGVSYGNLSYLLDEIAGLQVLPKDNGTPGGSKDCQITGGKGKYITSGETSIGNVSVKYTIHECMIEIIPRVDGLPPRRLIINRNNTRVQTMFRTSPRNRIKFTAWIQNNTVWVEIEYQRRTRFGRWQRINEVRTKLGTWQDLKI</sequence>
<evidence type="ECO:0000313" key="2">
    <source>
        <dbReference type="Proteomes" id="UP000002730"/>
    </source>
</evidence>
<organism evidence="1 2">
    <name type="scientific">Clostridium cellulovorans (strain ATCC 35296 / DSM 3052 / OCM 3 / 743B)</name>
    <dbReference type="NCBI Taxonomy" id="573061"/>
    <lineage>
        <taxon>Bacteria</taxon>
        <taxon>Bacillati</taxon>
        <taxon>Bacillota</taxon>
        <taxon>Clostridia</taxon>
        <taxon>Eubacteriales</taxon>
        <taxon>Clostridiaceae</taxon>
        <taxon>Clostridium</taxon>
    </lineage>
</organism>
<dbReference type="OrthoDB" id="9991560at2"/>
<dbReference type="EMBL" id="CP002160">
    <property type="protein sequence ID" value="ADL50412.1"/>
    <property type="molecule type" value="Genomic_DNA"/>
</dbReference>
<accession>D9SRP5</accession>
<protein>
    <submittedName>
        <fullName evidence="1">Uncharacterized protein</fullName>
    </submittedName>
</protein>
<dbReference type="Proteomes" id="UP000002730">
    <property type="component" value="Chromosome"/>
</dbReference>
<reference evidence="1 2" key="1">
    <citation type="submission" date="2010-08" db="EMBL/GenBank/DDBJ databases">
        <title>Complete sequence of Clostridium cellulovorans 743B.</title>
        <authorList>
            <consortium name="US DOE Joint Genome Institute"/>
            <person name="Lucas S."/>
            <person name="Copeland A."/>
            <person name="Lapidus A."/>
            <person name="Cheng J.-F."/>
            <person name="Bruce D."/>
            <person name="Goodwin L."/>
            <person name="Pitluck S."/>
            <person name="Chertkov O."/>
            <person name="Detter J.C."/>
            <person name="Han C."/>
            <person name="Tapia R."/>
            <person name="Land M."/>
            <person name="Hauser L."/>
            <person name="Chang Y.-J."/>
            <person name="Jeffries C."/>
            <person name="Kyrpides N."/>
            <person name="Ivanova N."/>
            <person name="Mikhailova N."/>
            <person name="Hemme C.L."/>
            <person name="Woyke T."/>
        </authorList>
    </citation>
    <scope>NUCLEOTIDE SEQUENCE [LARGE SCALE GENOMIC DNA]</scope>
    <source>
        <strain evidence="2">ATCC 35296 / DSM 3052 / OCM 3 / 743B</strain>
    </source>
</reference>
<dbReference type="AlphaFoldDB" id="D9SRP5"/>
<proteinExistence type="predicted"/>